<comment type="caution">
    <text evidence="1">The sequence shown here is derived from an EMBL/GenBank/DDBJ whole genome shotgun (WGS) entry which is preliminary data.</text>
</comment>
<dbReference type="AlphaFoldDB" id="A0A9P6MF40"/>
<evidence type="ECO:0000313" key="2">
    <source>
        <dbReference type="Proteomes" id="UP000749646"/>
    </source>
</evidence>
<keyword evidence="2" id="KW-1185">Reference proteome</keyword>
<sequence length="168" mass="18711">MSEMDLTMDYDELTEEHLKAIKKGGAHGRERLVGSVIKTGATKLQIFCVESYSKNCLEDPHAEPATLNPSSTPNNSRMTQYRGRLKITVLWDGYGKPRLIIGLPLKTTSAQPPSTERDAANFQSVILQPSPSKRSDTIQLSLMKTFSDLPKYDRISGTEPRTQLGEQD</sequence>
<organism evidence="1 2">
    <name type="scientific">Modicella reniformis</name>
    <dbReference type="NCBI Taxonomy" id="1440133"/>
    <lineage>
        <taxon>Eukaryota</taxon>
        <taxon>Fungi</taxon>
        <taxon>Fungi incertae sedis</taxon>
        <taxon>Mucoromycota</taxon>
        <taxon>Mortierellomycotina</taxon>
        <taxon>Mortierellomycetes</taxon>
        <taxon>Mortierellales</taxon>
        <taxon>Mortierellaceae</taxon>
        <taxon>Modicella</taxon>
    </lineage>
</organism>
<dbReference type="EMBL" id="JAAAHW010001104">
    <property type="protein sequence ID" value="KAF9996816.1"/>
    <property type="molecule type" value="Genomic_DNA"/>
</dbReference>
<dbReference type="OrthoDB" id="2401402at2759"/>
<proteinExistence type="predicted"/>
<gene>
    <name evidence="1" type="ORF">BGZ65_007608</name>
</gene>
<dbReference type="Proteomes" id="UP000749646">
    <property type="component" value="Unassembled WGS sequence"/>
</dbReference>
<evidence type="ECO:0000313" key="1">
    <source>
        <dbReference type="EMBL" id="KAF9996816.1"/>
    </source>
</evidence>
<accession>A0A9P6MF40</accession>
<name>A0A9P6MF40_9FUNG</name>
<reference evidence="1" key="1">
    <citation type="journal article" date="2020" name="Fungal Divers.">
        <title>Resolving the Mortierellaceae phylogeny through synthesis of multi-gene phylogenetics and phylogenomics.</title>
        <authorList>
            <person name="Vandepol N."/>
            <person name="Liber J."/>
            <person name="Desiro A."/>
            <person name="Na H."/>
            <person name="Kennedy M."/>
            <person name="Barry K."/>
            <person name="Grigoriev I.V."/>
            <person name="Miller A.N."/>
            <person name="O'Donnell K."/>
            <person name="Stajich J.E."/>
            <person name="Bonito G."/>
        </authorList>
    </citation>
    <scope>NUCLEOTIDE SEQUENCE</scope>
    <source>
        <strain evidence="1">MES-2147</strain>
    </source>
</reference>
<protein>
    <submittedName>
        <fullName evidence="1">Uncharacterized protein</fullName>
    </submittedName>
</protein>